<sequence length="75" mass="9043">MDRDELKRRRWRLLPWRIKLVFWLIALPLFVFSCVAWFIPGDYGHVATLSWLASLVVYGFFEALCYSWYNKQGLL</sequence>
<evidence type="ECO:0008006" key="4">
    <source>
        <dbReference type="Google" id="ProtNLM"/>
    </source>
</evidence>
<feature type="transmembrane region" description="Helical" evidence="1">
    <location>
        <begin position="51"/>
        <end position="69"/>
    </location>
</feature>
<gene>
    <name evidence="2" type="ORF">QFW77_03035</name>
</gene>
<keyword evidence="3" id="KW-1185">Reference proteome</keyword>
<protein>
    <recommendedName>
        <fullName evidence="4">Transmembrane protein</fullName>
    </recommendedName>
</protein>
<dbReference type="Proteomes" id="UP001156940">
    <property type="component" value="Unassembled WGS sequence"/>
</dbReference>
<keyword evidence="1" id="KW-0472">Membrane</keyword>
<evidence type="ECO:0000256" key="1">
    <source>
        <dbReference type="SAM" id="Phobius"/>
    </source>
</evidence>
<name>A0ABT6J713_9GAMM</name>
<comment type="caution">
    <text evidence="2">The sequence shown here is derived from an EMBL/GenBank/DDBJ whole genome shotgun (WGS) entry which is preliminary data.</text>
</comment>
<keyword evidence="1" id="KW-0812">Transmembrane</keyword>
<proteinExistence type="predicted"/>
<accession>A0ABT6J713</accession>
<reference evidence="2 3" key="1">
    <citation type="submission" date="2023-04" db="EMBL/GenBank/DDBJ databases">
        <title>Luteimonas endophyticus RD2P54.</title>
        <authorList>
            <person name="Sun J.-Q."/>
        </authorList>
    </citation>
    <scope>NUCLEOTIDE SEQUENCE [LARGE SCALE GENOMIC DNA]</scope>
    <source>
        <strain evidence="2 3">RD2P54</strain>
    </source>
</reference>
<evidence type="ECO:0000313" key="3">
    <source>
        <dbReference type="Proteomes" id="UP001156940"/>
    </source>
</evidence>
<dbReference type="PROSITE" id="PS51257">
    <property type="entry name" value="PROKAR_LIPOPROTEIN"/>
    <property type="match status" value="1"/>
</dbReference>
<feature type="transmembrane region" description="Helical" evidence="1">
    <location>
        <begin position="20"/>
        <end position="39"/>
    </location>
</feature>
<keyword evidence="1" id="KW-1133">Transmembrane helix</keyword>
<organism evidence="2 3">
    <name type="scientific">Luteimonas endophytica</name>
    <dbReference type="NCBI Taxonomy" id="3042023"/>
    <lineage>
        <taxon>Bacteria</taxon>
        <taxon>Pseudomonadati</taxon>
        <taxon>Pseudomonadota</taxon>
        <taxon>Gammaproteobacteria</taxon>
        <taxon>Lysobacterales</taxon>
        <taxon>Lysobacteraceae</taxon>
        <taxon>Luteimonas</taxon>
    </lineage>
</organism>
<dbReference type="RefSeq" id="WP_280572799.1">
    <property type="nucleotide sequence ID" value="NZ_JARXRM010000014.1"/>
</dbReference>
<evidence type="ECO:0000313" key="2">
    <source>
        <dbReference type="EMBL" id="MDH5821968.1"/>
    </source>
</evidence>
<dbReference type="EMBL" id="JARXRM010000014">
    <property type="protein sequence ID" value="MDH5821968.1"/>
    <property type="molecule type" value="Genomic_DNA"/>
</dbReference>